<dbReference type="Proteomes" id="UP001597273">
    <property type="component" value="Unassembled WGS sequence"/>
</dbReference>
<proteinExistence type="predicted"/>
<evidence type="ECO:0000313" key="1">
    <source>
        <dbReference type="EMBL" id="MFD1864310.1"/>
    </source>
</evidence>
<dbReference type="EMBL" id="JBHUFW010000012">
    <property type="protein sequence ID" value="MFD1864310.1"/>
    <property type="molecule type" value="Genomic_DNA"/>
</dbReference>
<dbReference type="InterPro" id="IPR038765">
    <property type="entry name" value="Papain-like_cys_pep_sf"/>
</dbReference>
<reference evidence="2" key="1">
    <citation type="journal article" date="2019" name="Int. J. Syst. Evol. Microbiol.">
        <title>The Global Catalogue of Microorganisms (GCM) 10K type strain sequencing project: providing services to taxonomists for standard genome sequencing and annotation.</title>
        <authorList>
            <consortium name="The Broad Institute Genomics Platform"/>
            <consortium name="The Broad Institute Genome Sequencing Center for Infectious Disease"/>
            <person name="Wu L."/>
            <person name="Ma J."/>
        </authorList>
    </citation>
    <scope>NUCLEOTIDE SEQUENCE [LARGE SCALE GENOMIC DNA]</scope>
    <source>
        <strain evidence="2">CGMCC 1.15475</strain>
    </source>
</reference>
<evidence type="ECO:0000313" key="2">
    <source>
        <dbReference type="Proteomes" id="UP001597273"/>
    </source>
</evidence>
<keyword evidence="2" id="KW-1185">Reference proteome</keyword>
<name>A0ABW4QL12_9BACL</name>
<comment type="caution">
    <text evidence="1">The sequence shown here is derived from an EMBL/GenBank/DDBJ whole genome shotgun (WGS) entry which is preliminary data.</text>
</comment>
<sequence length="261" mass="30047">MQAPENILAVWRRFDGFPMETLTKAWFYPRAGESKQRSVEMMKEHRQRYGNTGNCFDLALWLLNEFRKEGVRAYGVGSDLGTMEAHAAVVAEDAQGWRYLCDIGDQWLQPILVDGSAPAFRSGKLAGFFPAAEVEIFPAGRSVNIVYHRPGGKASEQTYELEPVDDDAFWRAAEFSQRHIYPKALLEVRIPYKAETAHWEFEHWESFLSTSEGLFRDAPVSTLDEWVERIHEKAGFDRQFLKEALEIYKKGIKQDNIMETE</sequence>
<dbReference type="RefSeq" id="WP_204892909.1">
    <property type="nucleotide sequence ID" value="NZ_JBHUFW010000012.1"/>
</dbReference>
<dbReference type="SUPFAM" id="SSF54001">
    <property type="entry name" value="Cysteine proteinases"/>
    <property type="match status" value="1"/>
</dbReference>
<evidence type="ECO:0008006" key="3">
    <source>
        <dbReference type="Google" id="ProtNLM"/>
    </source>
</evidence>
<accession>A0ABW4QL12</accession>
<protein>
    <recommendedName>
        <fullName evidence="3">Transglutaminase-like domain-containing protein</fullName>
    </recommendedName>
</protein>
<organism evidence="1 2">
    <name type="scientific">Planococcus chinensis</name>
    <dbReference type="NCBI Taxonomy" id="272917"/>
    <lineage>
        <taxon>Bacteria</taxon>
        <taxon>Bacillati</taxon>
        <taxon>Bacillota</taxon>
        <taxon>Bacilli</taxon>
        <taxon>Bacillales</taxon>
        <taxon>Caryophanaceae</taxon>
        <taxon>Planococcus</taxon>
    </lineage>
</organism>
<gene>
    <name evidence="1" type="ORF">ACFSDB_15520</name>
</gene>